<feature type="region of interest" description="Disordered" evidence="2">
    <location>
        <begin position="363"/>
        <end position="387"/>
    </location>
</feature>
<dbReference type="InterPro" id="IPR058792">
    <property type="entry name" value="Beta-barrel_RND_2"/>
</dbReference>
<evidence type="ECO:0000256" key="2">
    <source>
        <dbReference type="SAM" id="MobiDB-lite"/>
    </source>
</evidence>
<dbReference type="PANTHER" id="PTHR30386">
    <property type="entry name" value="MEMBRANE FUSION SUBUNIT OF EMRAB-TOLC MULTIDRUG EFFLUX PUMP"/>
    <property type="match status" value="1"/>
</dbReference>
<evidence type="ECO:0000256" key="1">
    <source>
        <dbReference type="SAM" id="Coils"/>
    </source>
</evidence>
<dbReference type="RefSeq" id="WP_343053140.1">
    <property type="nucleotide sequence ID" value="NZ_JACIJJ010000001.1"/>
</dbReference>
<evidence type="ECO:0000259" key="4">
    <source>
        <dbReference type="Pfam" id="PF25917"/>
    </source>
</evidence>
<feature type="transmembrane region" description="Helical" evidence="3">
    <location>
        <begin position="29"/>
        <end position="47"/>
    </location>
</feature>
<dbReference type="PANTHER" id="PTHR30386:SF24">
    <property type="entry name" value="MULTIDRUG RESISTANCE EFFLUX PUMP"/>
    <property type="match status" value="1"/>
</dbReference>
<organism evidence="6 7">
    <name type="scientific">Sphingomonas yantingensis</name>
    <dbReference type="NCBI Taxonomy" id="1241761"/>
    <lineage>
        <taxon>Bacteria</taxon>
        <taxon>Pseudomonadati</taxon>
        <taxon>Pseudomonadota</taxon>
        <taxon>Alphaproteobacteria</taxon>
        <taxon>Sphingomonadales</taxon>
        <taxon>Sphingomonadaceae</taxon>
        <taxon>Sphingomonas</taxon>
    </lineage>
</organism>
<comment type="caution">
    <text evidence="6">The sequence shown here is derived from an EMBL/GenBank/DDBJ whole genome shotgun (WGS) entry which is preliminary data.</text>
</comment>
<evidence type="ECO:0000256" key="3">
    <source>
        <dbReference type="SAM" id="Phobius"/>
    </source>
</evidence>
<evidence type="ECO:0000313" key="7">
    <source>
        <dbReference type="Proteomes" id="UP000557739"/>
    </source>
</evidence>
<keyword evidence="3" id="KW-0472">Membrane</keyword>
<keyword evidence="3" id="KW-0812">Transmembrane</keyword>
<proteinExistence type="predicted"/>
<sequence>MADNAADQTTPDDAGSEPVSPAKKRRAKIIILVLLAVVVVGGLIWFMRYQSFGKFQQSTTDAYVQADSVTVAPKISGYVEQVLVAENQTVKAGDPLVRIDARDYNAQAKQSEAQIAVAQANARGVEAQIAEQQAAITRARADLAAAETDAAFARNEVTRYAPLAASGAETRERLSTLRNQAQQASARVVAARAAVAAAERRVGTLRAQVNQALAQGEGARAQLEAAQTNVGATLIRASIAGRIGDKSVRVGQYVQAGTRLMSVVPTTDLYIEANFKETQLGLMRVGQPVKIEVDALPGVEIPGRVASIAPGTGAQFSVLPPQNATGNFTKIVQRIPVRIQLNPGPATRALLVPGMSVEVSVDTRSARDAADRIAKEQEDHNERIGRK</sequence>
<evidence type="ECO:0000259" key="5">
    <source>
        <dbReference type="Pfam" id="PF25954"/>
    </source>
</evidence>
<evidence type="ECO:0000313" key="6">
    <source>
        <dbReference type="EMBL" id="MBB5697346.1"/>
    </source>
</evidence>
<dbReference type="EMBL" id="JACIJJ010000001">
    <property type="protein sequence ID" value="MBB5697346.1"/>
    <property type="molecule type" value="Genomic_DNA"/>
</dbReference>
<feature type="coiled-coil region" evidence="1">
    <location>
        <begin position="101"/>
        <end position="215"/>
    </location>
</feature>
<accession>A0A7W9AN86</accession>
<feature type="domain" description="CusB-like beta-barrel" evidence="5">
    <location>
        <begin position="271"/>
        <end position="312"/>
    </location>
</feature>
<feature type="compositionally biased region" description="Polar residues" evidence="2">
    <location>
        <begin position="1"/>
        <end position="11"/>
    </location>
</feature>
<dbReference type="Proteomes" id="UP000557739">
    <property type="component" value="Unassembled WGS sequence"/>
</dbReference>
<gene>
    <name evidence="6" type="ORF">FHR19_000671</name>
</gene>
<protein>
    <submittedName>
        <fullName evidence="6">Membrane fusion protein (Multidrug efflux system)</fullName>
    </submittedName>
</protein>
<dbReference type="GO" id="GO:0055085">
    <property type="term" value="P:transmembrane transport"/>
    <property type="evidence" value="ECO:0007669"/>
    <property type="project" value="InterPro"/>
</dbReference>
<dbReference type="Pfam" id="PF25954">
    <property type="entry name" value="Beta-barrel_RND_2"/>
    <property type="match status" value="1"/>
</dbReference>
<dbReference type="PRINTS" id="PR01490">
    <property type="entry name" value="RTXTOXIND"/>
</dbReference>
<reference evidence="6 7" key="1">
    <citation type="submission" date="2020-08" db="EMBL/GenBank/DDBJ databases">
        <title>Genomic Encyclopedia of Type Strains, Phase IV (KMG-IV): sequencing the most valuable type-strain genomes for metagenomic binning, comparative biology and taxonomic classification.</title>
        <authorList>
            <person name="Goeker M."/>
        </authorList>
    </citation>
    <scope>NUCLEOTIDE SEQUENCE [LARGE SCALE GENOMIC DNA]</scope>
    <source>
        <strain evidence="6 7">DSM 27244</strain>
    </source>
</reference>
<dbReference type="InterPro" id="IPR050739">
    <property type="entry name" value="MFP"/>
</dbReference>
<name>A0A7W9AN86_9SPHN</name>
<feature type="domain" description="Multidrug resistance protein MdtA-like barrel-sandwich hybrid" evidence="4">
    <location>
        <begin position="68"/>
        <end position="264"/>
    </location>
</feature>
<keyword evidence="7" id="KW-1185">Reference proteome</keyword>
<dbReference type="InterPro" id="IPR058625">
    <property type="entry name" value="MdtA-like_BSH"/>
</dbReference>
<dbReference type="Gene3D" id="2.40.50.100">
    <property type="match status" value="1"/>
</dbReference>
<dbReference type="Gene3D" id="1.10.287.470">
    <property type="entry name" value="Helix hairpin bin"/>
    <property type="match status" value="2"/>
</dbReference>
<keyword evidence="1" id="KW-0175">Coiled coil</keyword>
<keyword evidence="3" id="KW-1133">Transmembrane helix</keyword>
<dbReference type="AlphaFoldDB" id="A0A7W9AN86"/>
<feature type="compositionally biased region" description="Basic and acidic residues" evidence="2">
    <location>
        <begin position="364"/>
        <end position="387"/>
    </location>
</feature>
<feature type="region of interest" description="Disordered" evidence="2">
    <location>
        <begin position="1"/>
        <end position="20"/>
    </location>
</feature>
<dbReference type="Gene3D" id="2.40.30.170">
    <property type="match status" value="1"/>
</dbReference>
<dbReference type="Pfam" id="PF25917">
    <property type="entry name" value="BSH_RND"/>
    <property type="match status" value="1"/>
</dbReference>
<dbReference type="SUPFAM" id="SSF111369">
    <property type="entry name" value="HlyD-like secretion proteins"/>
    <property type="match status" value="2"/>
</dbReference>